<comment type="subcellular location">
    <subcellularLocation>
        <location evidence="1">Membrane</location>
        <topology evidence="1">Multi-pass membrane protein</topology>
    </subcellularLocation>
</comment>
<dbReference type="InterPro" id="IPR032630">
    <property type="entry name" value="P_typ_ATPase_c"/>
</dbReference>
<feature type="transmembrane region" description="Helical" evidence="8">
    <location>
        <begin position="887"/>
        <end position="908"/>
    </location>
</feature>
<evidence type="ECO:0000256" key="4">
    <source>
        <dbReference type="ARBA" id="ARBA00022842"/>
    </source>
</evidence>
<dbReference type="Pfam" id="PF16209">
    <property type="entry name" value="PhoLip_ATPase_N"/>
    <property type="match status" value="1"/>
</dbReference>
<proteinExistence type="predicted"/>
<dbReference type="Pfam" id="PF00211">
    <property type="entry name" value="Guanylate_cyc"/>
    <property type="match status" value="1"/>
</dbReference>
<dbReference type="GO" id="GO:0016887">
    <property type="term" value="F:ATP hydrolysis activity"/>
    <property type="evidence" value="ECO:0007669"/>
    <property type="project" value="InterPro"/>
</dbReference>
<dbReference type="InterPro" id="IPR032631">
    <property type="entry name" value="P-type_ATPase_N"/>
</dbReference>
<dbReference type="SUPFAM" id="SSF56784">
    <property type="entry name" value="HAD-like"/>
    <property type="match status" value="1"/>
</dbReference>
<dbReference type="InterPro" id="IPR001757">
    <property type="entry name" value="P_typ_ATPase"/>
</dbReference>
<keyword evidence="4" id="KW-0460">Magnesium</keyword>
<feature type="non-terminal residue" evidence="10">
    <location>
        <position position="1672"/>
    </location>
</feature>
<dbReference type="InterPro" id="IPR023298">
    <property type="entry name" value="ATPase_P-typ_TM_dom_sf"/>
</dbReference>
<dbReference type="Pfam" id="PF16212">
    <property type="entry name" value="PhoLip_ATPase_C"/>
    <property type="match status" value="1"/>
</dbReference>
<dbReference type="GO" id="GO:0009190">
    <property type="term" value="P:cyclic nucleotide biosynthetic process"/>
    <property type="evidence" value="ECO:0007669"/>
    <property type="project" value="InterPro"/>
</dbReference>
<dbReference type="InterPro" id="IPR001054">
    <property type="entry name" value="A/G_cyclase"/>
</dbReference>
<keyword evidence="3" id="KW-0479">Metal-binding</keyword>
<evidence type="ECO:0000256" key="5">
    <source>
        <dbReference type="ARBA" id="ARBA00022989"/>
    </source>
</evidence>
<evidence type="ECO:0000313" key="11">
    <source>
        <dbReference type="Proteomes" id="UP000265427"/>
    </source>
</evidence>
<dbReference type="SMART" id="SM00044">
    <property type="entry name" value="CYCc"/>
    <property type="match status" value="1"/>
</dbReference>
<feature type="non-terminal residue" evidence="10">
    <location>
        <position position="1"/>
    </location>
</feature>
<protein>
    <recommendedName>
        <fullName evidence="9">Guanylate cyclase domain-containing protein</fullName>
    </recommendedName>
</protein>
<feature type="region of interest" description="Disordered" evidence="7">
    <location>
        <begin position="1006"/>
        <end position="1025"/>
    </location>
</feature>
<evidence type="ECO:0000256" key="2">
    <source>
        <dbReference type="ARBA" id="ARBA00022692"/>
    </source>
</evidence>
<dbReference type="GO" id="GO:0005886">
    <property type="term" value="C:plasma membrane"/>
    <property type="evidence" value="ECO:0007669"/>
    <property type="project" value="TreeGrafter"/>
</dbReference>
<evidence type="ECO:0000259" key="9">
    <source>
        <dbReference type="PROSITE" id="PS50125"/>
    </source>
</evidence>
<keyword evidence="5 8" id="KW-1133">Transmembrane helix</keyword>
<dbReference type="InterPro" id="IPR036412">
    <property type="entry name" value="HAD-like_sf"/>
</dbReference>
<comment type="caution">
    <text evidence="10">The sequence shown here is derived from an EMBL/GenBank/DDBJ whole genome shotgun (WGS) entry which is preliminary data.</text>
</comment>
<dbReference type="SUPFAM" id="SSF81665">
    <property type="entry name" value="Calcium ATPase, transmembrane domain M"/>
    <property type="match status" value="1"/>
</dbReference>
<evidence type="ECO:0000256" key="8">
    <source>
        <dbReference type="SAM" id="Phobius"/>
    </source>
</evidence>
<organism evidence="10 11">
    <name type="scientific">Aphanomyces astaci</name>
    <name type="common">Crayfish plague agent</name>
    <dbReference type="NCBI Taxonomy" id="112090"/>
    <lineage>
        <taxon>Eukaryota</taxon>
        <taxon>Sar</taxon>
        <taxon>Stramenopiles</taxon>
        <taxon>Oomycota</taxon>
        <taxon>Saprolegniomycetes</taxon>
        <taxon>Saprolegniales</taxon>
        <taxon>Verrucalvaceae</taxon>
        <taxon>Aphanomyces</taxon>
    </lineage>
</organism>
<dbReference type="PANTHER" id="PTHR24092">
    <property type="entry name" value="PROBABLE PHOSPHOLIPID-TRANSPORTING ATPASE"/>
    <property type="match status" value="1"/>
</dbReference>
<dbReference type="SUPFAM" id="SSF81653">
    <property type="entry name" value="Calcium ATPase, transduction domain A"/>
    <property type="match status" value="1"/>
</dbReference>
<evidence type="ECO:0000256" key="1">
    <source>
        <dbReference type="ARBA" id="ARBA00004141"/>
    </source>
</evidence>
<feature type="domain" description="Guanylate cyclase" evidence="9">
    <location>
        <begin position="1368"/>
        <end position="1499"/>
    </location>
</feature>
<dbReference type="PRINTS" id="PR00119">
    <property type="entry name" value="CATATPASE"/>
</dbReference>
<dbReference type="CDD" id="cd07302">
    <property type="entry name" value="CHD"/>
    <property type="match status" value="1"/>
</dbReference>
<dbReference type="VEuPathDB" id="FungiDB:H257_04641"/>
<feature type="transmembrane region" description="Helical" evidence="8">
    <location>
        <begin position="1223"/>
        <end position="1240"/>
    </location>
</feature>
<feature type="transmembrane region" description="Helical" evidence="8">
    <location>
        <begin position="1270"/>
        <end position="1289"/>
    </location>
</feature>
<dbReference type="GO" id="GO:0046872">
    <property type="term" value="F:metal ion binding"/>
    <property type="evidence" value="ECO:0007669"/>
    <property type="project" value="UniProtKB-KW"/>
</dbReference>
<accession>A0A397AX85</accession>
<dbReference type="Gene3D" id="3.40.50.1000">
    <property type="entry name" value="HAD superfamily/HAD-like"/>
    <property type="match status" value="1"/>
</dbReference>
<feature type="transmembrane region" description="Helical" evidence="8">
    <location>
        <begin position="1295"/>
        <end position="1314"/>
    </location>
</feature>
<dbReference type="InterPro" id="IPR029787">
    <property type="entry name" value="Nucleotide_cyclase"/>
</dbReference>
<dbReference type="GO" id="GO:0140326">
    <property type="term" value="F:ATPase-coupled intramembrane lipid transporter activity"/>
    <property type="evidence" value="ECO:0007669"/>
    <property type="project" value="TreeGrafter"/>
</dbReference>
<name>A0A397AX85_APHAT</name>
<sequence length="1672" mass="181926">LPQGLKAHAAKKNLERLLSVAPEADRVFFVHDRSRTREHCTGHCQPPYPTNVMRTSKYSVLTFVPHNLLEQFRRVANVYFLVISVLQLTTSSLSPTNTYSTVLPFVIVLAVTMVKDAIEDRRRYVADATVNLLTTHRLVRSSFEVVTWQSLEVGDIVRVMDGDSVPADLLLVVSGESSTEDNAADASQSSAYVDTSGLDGAAHPKLKQCLDNTSSSTTMSLEPYHGRQICCDAPNPSLLVMGGSITNGSGTIEDATKFTIDNVLLRGTMLCRTKWVVGIVLATGHDTKLLQHCQRPMAKFSQIDRVANRCIGALIGVLVVLVTASAAAGQGFLQQPAHVVGTFGLENEPGMQFGSLWITYLILYSHLVPISLYITLDVVKWFQVKQIERDTSMACPVTGRLATANTANLNEDLGQVKYVFTAKTGTLTANVMALRLCSVDGTIVDHVHVRAGAAPRRRSLNAVDQATVYCKGADSALMPRCVRQSSVTLIAQHVLQFACAGLRTLVFASRLITGDEFTSIGKVAISQDRDALVEALEGPSMAILGATGIEDRIQTGVPNCIGMLRQAGLRIWMVTGDKDETAVATASACGLYTTGCAPPAAAASQCQPFLQHHQSLLLSVDGTSVDECLDQITQHRRALKKQGLWNPATVIPTLVVVLHGLALDTIVAANYEVPTDLLLELLVQASIVVACRVTPAQKATLVRLVQMYDPGNVTLAVGDGGNDVPMLQTAHIGVGLYGREGYQTVRAADFAIAEFRFLSPLLLLHGRWNHRRIMHVLLFTLYKNLVLVATVGLFSFFTGFSGQTLIDSSLIVGWNVLFTIAPMFVFGIVDQDITATTVLHFPAIYQEMEPLHARKFLLWAASAVLHSSIILYIMTTSVRGSPSEQGGVFYLGTIVFGATLLSITVKSAMTMHRWHRWQRVHVASLAVGPVLFAVVVWVCSNLYILWPHLQVARDFAGLGTALICHWTSVTLLILVAVSASILPDVAFIVFQRLYYYSNRHVLQEVDSHSNRRSDKPQIVAPCPDTPAASLVVTDPLSDSCGGRSSPQSPPPTPVPTGDIPMSTAPPSSECAILIAQLQRLHATHRADPEDNLLAATDTKMHPTKMAFVGKQRVALESEFDASVVRQERHRVRFYVYVATSLMLASVLLEYFVRPATTFPNFPRVPSPPLVHSEAPPRRPSVRQPDARQEHAMTTSFLVSRLIIVVLALAYAQFTRTSTFSKHYHIAIMVPLAVTGVVVSATITVTGYVSAVLFPIVVLTMLHVQFTAALLLVLGNFAVYVVLQMLFSAGLSPIELGAFTCYIALVVGLAAHGCWRRQYAMRVDFLQHRALAIEEFRAMDMLRSMFPPHVMAKLKAGDAVISEQEPHVTVLFCDVVDLHAFMHDHAPAEVVALLDHIYSLFDEMCGRFGVQKMETVGKTYMACAGMQSDGVDGGQLAALRAACLAQEMLRLMATCRTPRGTTIPLRIGLHSGRVLSGLVGRKKQQFSLFGDTVNTASRMQSTGLIGAVQVSEATHLHLKSSFSFESRHVDVKGKGPMTTYLLGEPVSDAARQLLRPRPAKPAPAAATAGDRHDVAMAANVHPTWLHFTEPSTEAAFVAATSAARDTAAMYVLYALGLYMGGFALVRDIVLGVDDNRITSDLLVFSVVSRLTMVAATAGVLRWRPAMVLSRTCL</sequence>
<feature type="transmembrane region" description="Helical" evidence="8">
    <location>
        <begin position="310"/>
        <end position="333"/>
    </location>
</feature>
<dbReference type="GO" id="GO:0045332">
    <property type="term" value="P:phospholipid translocation"/>
    <property type="evidence" value="ECO:0007669"/>
    <property type="project" value="TreeGrafter"/>
</dbReference>
<dbReference type="InterPro" id="IPR008250">
    <property type="entry name" value="ATPase_P-typ_transduc_dom_A_sf"/>
</dbReference>
<feature type="transmembrane region" description="Helical" evidence="8">
    <location>
        <begin position="353"/>
        <end position="376"/>
    </location>
</feature>
<feature type="transmembrane region" description="Helical" evidence="8">
    <location>
        <begin position="776"/>
        <end position="797"/>
    </location>
</feature>
<dbReference type="SUPFAM" id="SSF81660">
    <property type="entry name" value="Metal cation-transporting ATPase, ATP-binding domain N"/>
    <property type="match status" value="1"/>
</dbReference>
<dbReference type="PANTHER" id="PTHR24092:SF150">
    <property type="entry name" value="PHOSPHOLIPID-TRANSPORTING ATPASE"/>
    <property type="match status" value="1"/>
</dbReference>
<dbReference type="InterPro" id="IPR023214">
    <property type="entry name" value="HAD_sf"/>
</dbReference>
<feature type="transmembrane region" description="Helical" evidence="8">
    <location>
        <begin position="856"/>
        <end position="875"/>
    </location>
</feature>
<dbReference type="Gene3D" id="3.30.70.1230">
    <property type="entry name" value="Nucleotide cyclase"/>
    <property type="match status" value="1"/>
</dbReference>
<dbReference type="GO" id="GO:0005524">
    <property type="term" value="F:ATP binding"/>
    <property type="evidence" value="ECO:0007669"/>
    <property type="project" value="InterPro"/>
</dbReference>
<keyword evidence="2 8" id="KW-0812">Transmembrane</keyword>
<feature type="region of interest" description="Disordered" evidence="7">
    <location>
        <begin position="1166"/>
        <end position="1185"/>
    </location>
</feature>
<dbReference type="Gene3D" id="3.40.1110.10">
    <property type="entry name" value="Calcium-transporting ATPase, cytoplasmic domain N"/>
    <property type="match status" value="1"/>
</dbReference>
<evidence type="ECO:0000256" key="7">
    <source>
        <dbReference type="SAM" id="MobiDB-lite"/>
    </source>
</evidence>
<feature type="transmembrane region" description="Helical" evidence="8">
    <location>
        <begin position="920"/>
        <end position="946"/>
    </location>
</feature>
<feature type="transmembrane region" description="Helical" evidence="8">
    <location>
        <begin position="809"/>
        <end position="829"/>
    </location>
</feature>
<feature type="transmembrane region" description="Helical" evidence="8">
    <location>
        <begin position="1133"/>
        <end position="1152"/>
    </location>
</feature>
<dbReference type="Proteomes" id="UP000265427">
    <property type="component" value="Unassembled WGS sequence"/>
</dbReference>
<keyword evidence="6 8" id="KW-0472">Membrane</keyword>
<feature type="transmembrane region" description="Helical" evidence="8">
    <location>
        <begin position="966"/>
        <end position="990"/>
    </location>
</feature>
<evidence type="ECO:0000256" key="6">
    <source>
        <dbReference type="ARBA" id="ARBA00023136"/>
    </source>
</evidence>
<dbReference type="PROSITE" id="PS50125">
    <property type="entry name" value="GUANYLATE_CYCLASE_2"/>
    <property type="match status" value="1"/>
</dbReference>
<dbReference type="SUPFAM" id="SSF55073">
    <property type="entry name" value="Nucleotide cyclase"/>
    <property type="match status" value="1"/>
</dbReference>
<dbReference type="Gene3D" id="2.70.150.10">
    <property type="entry name" value="Calcium-transporting ATPase, cytoplasmic transduction domain A"/>
    <property type="match status" value="1"/>
</dbReference>
<feature type="compositionally biased region" description="Basic and acidic residues" evidence="7">
    <location>
        <begin position="1006"/>
        <end position="1015"/>
    </location>
</feature>
<dbReference type="EMBL" id="QUSZ01005194">
    <property type="protein sequence ID" value="RHY10845.1"/>
    <property type="molecule type" value="Genomic_DNA"/>
</dbReference>
<dbReference type="GO" id="GO:0035556">
    <property type="term" value="P:intracellular signal transduction"/>
    <property type="evidence" value="ECO:0007669"/>
    <property type="project" value="InterPro"/>
</dbReference>
<dbReference type="InterPro" id="IPR023299">
    <property type="entry name" value="ATPase_P-typ_cyto_dom_N"/>
</dbReference>
<feature type="region of interest" description="Disordered" evidence="7">
    <location>
        <begin position="1037"/>
        <end position="1061"/>
    </location>
</feature>
<feature type="transmembrane region" description="Helical" evidence="8">
    <location>
        <begin position="1191"/>
        <end position="1211"/>
    </location>
</feature>
<dbReference type="NCBIfam" id="TIGR01494">
    <property type="entry name" value="ATPase_P-type"/>
    <property type="match status" value="1"/>
</dbReference>
<evidence type="ECO:0000313" key="10">
    <source>
        <dbReference type="EMBL" id="RHY10845.1"/>
    </source>
</evidence>
<reference evidence="10 11" key="1">
    <citation type="submission" date="2018-08" db="EMBL/GenBank/DDBJ databases">
        <title>Aphanomyces genome sequencing and annotation.</title>
        <authorList>
            <person name="Minardi D."/>
            <person name="Oidtmann B."/>
            <person name="Van Der Giezen M."/>
            <person name="Studholme D.J."/>
        </authorList>
    </citation>
    <scope>NUCLEOTIDE SEQUENCE [LARGE SCALE GENOMIC DNA]</scope>
    <source>
        <strain evidence="10 11">Kv</strain>
    </source>
</reference>
<gene>
    <name evidence="10" type="ORF">DYB36_008473</name>
</gene>
<evidence type="ECO:0000256" key="3">
    <source>
        <dbReference type="ARBA" id="ARBA00022723"/>
    </source>
</evidence>